<dbReference type="SUPFAM" id="SSF47473">
    <property type="entry name" value="EF-hand"/>
    <property type="match status" value="1"/>
</dbReference>
<dbReference type="Gene3D" id="1.10.8.270">
    <property type="entry name" value="putative rabgap domain of human tbc1 domain family member 14 like domains"/>
    <property type="match status" value="1"/>
</dbReference>
<feature type="domain" description="EF-hand" evidence="5">
    <location>
        <begin position="822"/>
        <end position="857"/>
    </location>
</feature>
<dbReference type="Gene3D" id="1.10.10.750">
    <property type="entry name" value="Ypt/Rab-GAP domain of gyp1p, domain 1"/>
    <property type="match status" value="1"/>
</dbReference>
<evidence type="ECO:0008006" key="8">
    <source>
        <dbReference type="Google" id="ProtNLM"/>
    </source>
</evidence>
<dbReference type="InterPro" id="IPR011993">
    <property type="entry name" value="PH-like_dom_sf"/>
</dbReference>
<dbReference type="GO" id="GO:0031267">
    <property type="term" value="F:small GTPase binding"/>
    <property type="evidence" value="ECO:0007669"/>
    <property type="project" value="TreeGrafter"/>
</dbReference>
<sequence>MDLFVKRINTLPGRGSELHNMWVKPEPHKSGMSWTCIQQDEYFEIYKKRMGFSMLKSESPFRLVIRSDPPRMVAEAATQEIIMRDFQSAERILNNAMLENESIASLNIAERIDFLLVRLQCMTVELLNSNEKKVQQEEEQRQKEELTSADAFRNTFDLKTEKLLATFACSMWEKVPKSGTLYLSHNYLCFSSPISTRLVKLLLVEIKSISKTKHNGVGTIKIVGPTEELWLVSFRLNDIFDMLQQLWDLAMNRVLQSAEKTMEGIEATYSRRISTTKSAETPLSPRPVPQKFNSKASLQQNKRDANFQQNFRLPLDETLLKEYTKVRVLKGTKFRKGRLYISTHFIAFESNTWGNNKFFSFVMAFQDIEFISTSEDDPFVLGEADLSRSQRSSQVIKLHEAVGEYSIQVPDDNQRDALLSELNDLHYKIKSQYNEKKLVNSWSVWSLSIEDKIGQSLLENRREFAPMYVEKEERKSEDWRKYCAKYGNGLSMTKTDKLKLMIRQGIPNNIRGRMWMIFSGAFALLLSKGAGYFQSLYDRRDECQVKDEIEKDLHRSFPEHPFFQTEEGLNCLRKVLVAFSVHNPVIGYCQSMNIVCATLLLFLPEEHSFFLLCTICEQLVPDYYVKAMIGSIVDQRLFQELMTNGMPEVAAHLESTGLPLPLVTLPWFMCIFIGYVPLEVALRILDCFFGMDGPPFLFSVGLALFEANEEAVLNENDGTLLSNLLRNSVKDPDDILPLAFEEADLITPSMLADMKNTHRAKAIKDMETKTENTRLRELKKSVNLSPADVTRLYNEFVSANRGTQADYVQFEELFQKHCPEWDGDIEIQILFKLLDKDRTGLIDVGDYVSALSIILAGTPAERIHYEYEYAVTLLQRFYEKKPTKEEKEETVEKKEKKKEVDLISFDDDHDDHADEDTATPPKQSPRSPDGLWRSRSIDVPAITVSFHQSDLDEDNRLSFKEYQAALHHPILQPVLNLPEK</sequence>
<accession>A0A2P6NI93</accession>
<evidence type="ECO:0000256" key="2">
    <source>
        <dbReference type="ARBA" id="ARBA00022837"/>
    </source>
</evidence>
<keyword evidence="2" id="KW-0106">Calcium</keyword>
<proteinExistence type="predicted"/>
<evidence type="ECO:0000259" key="4">
    <source>
        <dbReference type="PROSITE" id="PS50086"/>
    </source>
</evidence>
<dbReference type="PROSITE" id="PS50222">
    <property type="entry name" value="EF_HAND_2"/>
    <property type="match status" value="1"/>
</dbReference>
<comment type="caution">
    <text evidence="6">The sequence shown here is derived from an EMBL/GenBank/DDBJ whole genome shotgun (WGS) entry which is preliminary data.</text>
</comment>
<dbReference type="InterPro" id="IPR004182">
    <property type="entry name" value="GRAM"/>
</dbReference>
<dbReference type="PANTHER" id="PTHR47219">
    <property type="entry name" value="RAB GTPASE-ACTIVATING PROTEIN 1-LIKE"/>
    <property type="match status" value="1"/>
</dbReference>
<dbReference type="GO" id="GO:0005096">
    <property type="term" value="F:GTPase activator activity"/>
    <property type="evidence" value="ECO:0007669"/>
    <property type="project" value="UniProtKB-KW"/>
</dbReference>
<dbReference type="InterPro" id="IPR018247">
    <property type="entry name" value="EF_Hand_1_Ca_BS"/>
</dbReference>
<dbReference type="Gene3D" id="1.10.238.10">
    <property type="entry name" value="EF-hand"/>
    <property type="match status" value="1"/>
</dbReference>
<evidence type="ECO:0000256" key="1">
    <source>
        <dbReference type="ARBA" id="ARBA00022468"/>
    </source>
</evidence>
<dbReference type="InterPro" id="IPR035969">
    <property type="entry name" value="Rab-GAP_TBC_sf"/>
</dbReference>
<dbReference type="Proteomes" id="UP000241769">
    <property type="component" value="Unassembled WGS sequence"/>
</dbReference>
<dbReference type="EMBL" id="MDYQ01000078">
    <property type="protein sequence ID" value="PRP83683.1"/>
    <property type="molecule type" value="Genomic_DNA"/>
</dbReference>
<dbReference type="PROSITE" id="PS50086">
    <property type="entry name" value="TBC_RABGAP"/>
    <property type="match status" value="1"/>
</dbReference>
<evidence type="ECO:0000313" key="7">
    <source>
        <dbReference type="Proteomes" id="UP000241769"/>
    </source>
</evidence>
<evidence type="ECO:0000256" key="3">
    <source>
        <dbReference type="SAM" id="MobiDB-lite"/>
    </source>
</evidence>
<dbReference type="Pfam" id="PF00566">
    <property type="entry name" value="RabGAP-TBC"/>
    <property type="match status" value="1"/>
</dbReference>
<gene>
    <name evidence="6" type="ORF">PROFUN_03838</name>
</gene>
<feature type="compositionally biased region" description="Basic and acidic residues" evidence="3">
    <location>
        <begin position="884"/>
        <end position="901"/>
    </location>
</feature>
<dbReference type="SMART" id="SM00164">
    <property type="entry name" value="TBC"/>
    <property type="match status" value="1"/>
</dbReference>
<dbReference type="SUPFAM" id="SSF47923">
    <property type="entry name" value="Ypt/Rab-GAP domain of gyp1p"/>
    <property type="match status" value="2"/>
</dbReference>
<name>A0A2P6NI93_9EUKA</name>
<keyword evidence="1" id="KW-0343">GTPase activation</keyword>
<dbReference type="SMART" id="SM00568">
    <property type="entry name" value="GRAM"/>
    <property type="match status" value="2"/>
</dbReference>
<evidence type="ECO:0000259" key="5">
    <source>
        <dbReference type="PROSITE" id="PS50222"/>
    </source>
</evidence>
<dbReference type="Gene3D" id="2.30.29.30">
    <property type="entry name" value="Pleckstrin-homology domain (PH domain)/Phosphotyrosine-binding domain (PTB)"/>
    <property type="match status" value="2"/>
</dbReference>
<protein>
    <recommendedName>
        <fullName evidence="8">TBC1 domain family member 9</fullName>
    </recommendedName>
</protein>
<dbReference type="InterPro" id="IPR050302">
    <property type="entry name" value="Rab_GAP_TBC_domain"/>
</dbReference>
<dbReference type="InParanoid" id="A0A2P6NI93"/>
<dbReference type="InterPro" id="IPR000195">
    <property type="entry name" value="Rab-GAP-TBC_dom"/>
</dbReference>
<dbReference type="Pfam" id="PF02893">
    <property type="entry name" value="GRAM"/>
    <property type="match status" value="2"/>
</dbReference>
<dbReference type="PROSITE" id="PS00018">
    <property type="entry name" value="EF_HAND_1"/>
    <property type="match status" value="2"/>
</dbReference>
<feature type="domain" description="Rab-GAP TBC" evidence="4">
    <location>
        <begin position="505"/>
        <end position="692"/>
    </location>
</feature>
<dbReference type="AlphaFoldDB" id="A0A2P6NI93"/>
<keyword evidence="7" id="KW-1185">Reference proteome</keyword>
<dbReference type="FunFam" id="1.10.8.270:FF:000026">
    <property type="entry name" value="TBC (Tre-2/Bub2/Cdc16) domain family"/>
    <property type="match status" value="1"/>
</dbReference>
<dbReference type="PANTHER" id="PTHR47219:SF20">
    <property type="entry name" value="TBC1 DOMAIN FAMILY MEMBER 2B"/>
    <property type="match status" value="1"/>
</dbReference>
<dbReference type="STRING" id="1890364.A0A2P6NI93"/>
<dbReference type="GO" id="GO:0005509">
    <property type="term" value="F:calcium ion binding"/>
    <property type="evidence" value="ECO:0007669"/>
    <property type="project" value="InterPro"/>
</dbReference>
<reference evidence="6 7" key="1">
    <citation type="journal article" date="2018" name="Genome Biol. Evol.">
        <title>Multiple Roots of Fruiting Body Formation in Amoebozoa.</title>
        <authorList>
            <person name="Hillmann F."/>
            <person name="Forbes G."/>
            <person name="Novohradska S."/>
            <person name="Ferling I."/>
            <person name="Riege K."/>
            <person name="Groth M."/>
            <person name="Westermann M."/>
            <person name="Marz M."/>
            <person name="Spaller T."/>
            <person name="Winckler T."/>
            <person name="Schaap P."/>
            <person name="Glockner G."/>
        </authorList>
    </citation>
    <scope>NUCLEOTIDE SEQUENCE [LARGE SCALE GENOMIC DNA]</scope>
    <source>
        <strain evidence="6 7">Jena</strain>
    </source>
</reference>
<dbReference type="Gene3D" id="1.10.472.80">
    <property type="entry name" value="Ypt/Rab-GAP domain of gyp1p, domain 3"/>
    <property type="match status" value="1"/>
</dbReference>
<dbReference type="InterPro" id="IPR002048">
    <property type="entry name" value="EF_hand_dom"/>
</dbReference>
<feature type="compositionally biased region" description="Acidic residues" evidence="3">
    <location>
        <begin position="904"/>
        <end position="917"/>
    </location>
</feature>
<dbReference type="FunCoup" id="A0A2P6NI93">
    <property type="interactions" value="51"/>
</dbReference>
<dbReference type="InterPro" id="IPR011992">
    <property type="entry name" value="EF-hand-dom_pair"/>
</dbReference>
<evidence type="ECO:0000313" key="6">
    <source>
        <dbReference type="EMBL" id="PRP83683.1"/>
    </source>
</evidence>
<dbReference type="OrthoDB" id="294251at2759"/>
<organism evidence="6 7">
    <name type="scientific">Planoprotostelium fungivorum</name>
    <dbReference type="NCBI Taxonomy" id="1890364"/>
    <lineage>
        <taxon>Eukaryota</taxon>
        <taxon>Amoebozoa</taxon>
        <taxon>Evosea</taxon>
        <taxon>Variosea</taxon>
        <taxon>Cavosteliida</taxon>
        <taxon>Cavosteliaceae</taxon>
        <taxon>Planoprotostelium</taxon>
    </lineage>
</organism>
<feature type="region of interest" description="Disordered" evidence="3">
    <location>
        <begin position="884"/>
        <end position="934"/>
    </location>
</feature>